<dbReference type="AlphaFoldDB" id="A0A9Q3UBZ6"/>
<evidence type="ECO:0000313" key="3">
    <source>
        <dbReference type="Proteomes" id="UP000726777"/>
    </source>
</evidence>
<sequence length="353" mass="39513">MNLSIFLQGLDPEKTVIYSYLLIVCVAFSVSLVLYVGSKVVLYTLFGGKVAKYKKQLKLSKELDSKIELINTKRSSNPYVGVVDSYIKTNGTYKYRTLTECGCEVSAESIEFDLIQAERVSIKDIAICTKRKFSLASFNSRKESKYEDSTIVVSTDLDVESEQSEFFNITKKVNTEAKLLDLNEKSKNKLLKKRTAHIRKIIALKEKASDSVSQNLYEEVEMKPCSSTTIQIVIFKKTISVVMKSKETFFFDKAVAAKAHRNSARNAKAKAKANLCAEQKSTQTVETIAHPKVEQVQASIETVVPVVTPVVPPVVQPLNQTEYNVVPAEFGIDLAEQAELDIQNSFEEEPQYG</sequence>
<reference evidence="2" key="1">
    <citation type="submission" date="2020-09" db="EMBL/GenBank/DDBJ databases">
        <title>Genome sequence of Vibrio parahaemolyticus isolates.</title>
        <authorList>
            <person name="Hammerl J.A."/>
            <person name="Strauch E."/>
        </authorList>
    </citation>
    <scope>NUCLEOTIDE SEQUENCE</scope>
    <source>
        <strain evidence="2">17-VB00146</strain>
    </source>
</reference>
<accession>A0A9Q3UBZ6</accession>
<organism evidence="2 3">
    <name type="scientific">Vibrio parahaemolyticus</name>
    <dbReference type="NCBI Taxonomy" id="670"/>
    <lineage>
        <taxon>Bacteria</taxon>
        <taxon>Pseudomonadati</taxon>
        <taxon>Pseudomonadota</taxon>
        <taxon>Gammaproteobacteria</taxon>
        <taxon>Vibrionales</taxon>
        <taxon>Vibrionaceae</taxon>
        <taxon>Vibrio</taxon>
    </lineage>
</organism>
<evidence type="ECO:0000313" key="2">
    <source>
        <dbReference type="EMBL" id="MCC3803731.1"/>
    </source>
</evidence>
<comment type="caution">
    <text evidence="2">The sequence shown here is derived from an EMBL/GenBank/DDBJ whole genome shotgun (WGS) entry which is preliminary data.</text>
</comment>
<name>A0A9Q3UBZ6_VIBPH</name>
<feature type="transmembrane region" description="Helical" evidence="1">
    <location>
        <begin position="20"/>
        <end position="46"/>
    </location>
</feature>
<proteinExistence type="predicted"/>
<dbReference type="EMBL" id="JACVHL010000002">
    <property type="protein sequence ID" value="MCC3803731.1"/>
    <property type="molecule type" value="Genomic_DNA"/>
</dbReference>
<keyword evidence="1" id="KW-0812">Transmembrane</keyword>
<evidence type="ECO:0000256" key="1">
    <source>
        <dbReference type="SAM" id="Phobius"/>
    </source>
</evidence>
<dbReference type="RefSeq" id="WP_228085383.1">
    <property type="nucleotide sequence ID" value="NZ_JACVHL010000002.1"/>
</dbReference>
<keyword evidence="1" id="KW-1133">Transmembrane helix</keyword>
<gene>
    <name evidence="2" type="ORF">IB292_01655</name>
</gene>
<protein>
    <submittedName>
        <fullName evidence="2">Uncharacterized protein</fullName>
    </submittedName>
</protein>
<keyword evidence="1" id="KW-0472">Membrane</keyword>
<dbReference type="Proteomes" id="UP000726777">
    <property type="component" value="Unassembled WGS sequence"/>
</dbReference>